<dbReference type="InterPro" id="IPR020806">
    <property type="entry name" value="PKS_PP-bd"/>
</dbReference>
<dbReference type="InterPro" id="IPR016039">
    <property type="entry name" value="Thiolase-like"/>
</dbReference>
<evidence type="ECO:0000313" key="18">
    <source>
        <dbReference type="Proteomes" id="UP000241587"/>
    </source>
</evidence>
<keyword evidence="8" id="KW-0560">Oxidoreductase</keyword>
<dbReference type="Gene3D" id="3.40.50.150">
    <property type="entry name" value="Vaccinia Virus protein VP39"/>
    <property type="match status" value="1"/>
</dbReference>
<dbReference type="Gene3D" id="3.40.47.10">
    <property type="match status" value="1"/>
</dbReference>
<dbReference type="InterPro" id="IPR010071">
    <property type="entry name" value="AA_adenyl_dom"/>
</dbReference>
<keyword evidence="18" id="KW-1185">Reference proteome</keyword>
<dbReference type="SUPFAM" id="SSF52151">
    <property type="entry name" value="FabD/lysophospholipase-like"/>
    <property type="match status" value="1"/>
</dbReference>
<dbReference type="FunFam" id="3.40.47.10:FF:000019">
    <property type="entry name" value="Polyketide synthase type I"/>
    <property type="match status" value="1"/>
</dbReference>
<dbReference type="InterPro" id="IPR001242">
    <property type="entry name" value="Condensation_dom"/>
</dbReference>
<dbReference type="InterPro" id="IPR016035">
    <property type="entry name" value="Acyl_Trfase/lysoPLipase"/>
</dbReference>
<evidence type="ECO:0000256" key="11">
    <source>
        <dbReference type="PROSITE-ProRule" id="PRU01363"/>
    </source>
</evidence>
<dbReference type="InterPro" id="IPR014031">
    <property type="entry name" value="Ketoacyl_synth_C"/>
</dbReference>
<dbReference type="InterPro" id="IPR020807">
    <property type="entry name" value="PKS_DH"/>
</dbReference>
<dbReference type="GO" id="GO:0009403">
    <property type="term" value="P:toxin biosynthetic process"/>
    <property type="evidence" value="ECO:0007669"/>
    <property type="project" value="UniProtKB-ARBA"/>
</dbReference>
<keyword evidence="4" id="KW-0436">Ligase</keyword>
<dbReference type="PANTHER" id="PTHR43775">
    <property type="entry name" value="FATTY ACID SYNTHASE"/>
    <property type="match status" value="1"/>
</dbReference>
<dbReference type="Pfam" id="PF00501">
    <property type="entry name" value="AMP-binding"/>
    <property type="match status" value="1"/>
</dbReference>
<dbReference type="Gene3D" id="3.40.50.720">
    <property type="entry name" value="NAD(P)-binding Rossmann-like Domain"/>
    <property type="match status" value="4"/>
</dbReference>
<dbReference type="SUPFAM" id="SSF53335">
    <property type="entry name" value="S-adenosyl-L-methionine-dependent methyltransferases"/>
    <property type="match status" value="1"/>
</dbReference>
<dbReference type="GO" id="GO:0032259">
    <property type="term" value="P:methylation"/>
    <property type="evidence" value="ECO:0007669"/>
    <property type="project" value="UniProtKB-KW"/>
</dbReference>
<dbReference type="SUPFAM" id="SSF51735">
    <property type="entry name" value="NAD(P)-binding Rossmann-fold domains"/>
    <property type="match status" value="2"/>
</dbReference>
<dbReference type="InterPro" id="IPR018201">
    <property type="entry name" value="Ketoacyl_synth_AS"/>
</dbReference>
<dbReference type="SUPFAM" id="SSF47336">
    <property type="entry name" value="ACP-like"/>
    <property type="match status" value="2"/>
</dbReference>
<dbReference type="InterPro" id="IPR045851">
    <property type="entry name" value="AMP-bd_C_sf"/>
</dbReference>
<dbReference type="Pfam" id="PF07993">
    <property type="entry name" value="NAD_binding_4"/>
    <property type="match status" value="1"/>
</dbReference>
<evidence type="ECO:0000259" key="13">
    <source>
        <dbReference type="PROSITE" id="PS50075"/>
    </source>
</evidence>
<dbReference type="SUPFAM" id="SSF53901">
    <property type="entry name" value="Thiolase-like"/>
    <property type="match status" value="1"/>
</dbReference>
<dbReference type="Pfam" id="PF16197">
    <property type="entry name" value="KAsynt_C_assoc"/>
    <property type="match status" value="1"/>
</dbReference>
<name>A0A2T4H3R3_FUSCU</name>
<dbReference type="EMBL" id="CP064749">
    <property type="protein sequence ID" value="QPC64256.1"/>
    <property type="molecule type" value="Genomic_DNA"/>
</dbReference>
<reference evidence="16 18" key="1">
    <citation type="submission" date="2018-02" db="EMBL/GenBank/DDBJ databases">
        <title>Fusarium culmorum secondary metabolites in fungal-bacterial-plant interactions.</title>
        <authorList>
            <person name="Schmidt R."/>
        </authorList>
    </citation>
    <scope>NUCLEOTIDE SEQUENCE [LARGE SCALE GENOMIC DNA]</scope>
    <source>
        <strain evidence="16 18">PV</strain>
    </source>
</reference>
<dbReference type="InterPro" id="IPR013968">
    <property type="entry name" value="PKS_KR"/>
</dbReference>
<protein>
    <submittedName>
        <fullName evidence="16">Fusarin C synthetase</fullName>
    </submittedName>
</protein>
<evidence type="ECO:0000256" key="5">
    <source>
        <dbReference type="ARBA" id="ARBA00022603"/>
    </source>
</evidence>
<dbReference type="InterPro" id="IPR014030">
    <property type="entry name" value="Ketoacyl_synth_N"/>
</dbReference>
<dbReference type="OMA" id="RGKMMAV"/>
<dbReference type="InterPro" id="IPR000873">
    <property type="entry name" value="AMP-dep_synth/lig_dom"/>
</dbReference>
<evidence type="ECO:0000256" key="8">
    <source>
        <dbReference type="ARBA" id="ARBA00023002"/>
    </source>
</evidence>
<dbReference type="InterPro" id="IPR014043">
    <property type="entry name" value="Acyl_transferase_dom"/>
</dbReference>
<dbReference type="InterPro" id="IPR049551">
    <property type="entry name" value="PKS_DH_C"/>
</dbReference>
<dbReference type="InterPro" id="IPR057326">
    <property type="entry name" value="KR_dom"/>
</dbReference>
<dbReference type="InterPro" id="IPR020841">
    <property type="entry name" value="PKS_Beta-ketoAc_synthase_dom"/>
</dbReference>
<dbReference type="Gene3D" id="3.30.300.30">
    <property type="match status" value="1"/>
</dbReference>
<feature type="region of interest" description="Disordered" evidence="12">
    <location>
        <begin position="2472"/>
        <end position="2509"/>
    </location>
</feature>
<dbReference type="Pfam" id="PF02801">
    <property type="entry name" value="Ketoacyl-synt_C"/>
    <property type="match status" value="1"/>
</dbReference>
<feature type="active site" description="Proton donor; for dehydratase activity" evidence="11">
    <location>
        <position position="1138"/>
    </location>
</feature>
<evidence type="ECO:0000259" key="14">
    <source>
        <dbReference type="PROSITE" id="PS52004"/>
    </source>
</evidence>
<feature type="region of interest" description="C-terminal hotdog fold" evidence="11">
    <location>
        <begin position="1081"/>
        <end position="1228"/>
    </location>
</feature>
<dbReference type="GO" id="GO:0016491">
    <property type="term" value="F:oxidoreductase activity"/>
    <property type="evidence" value="ECO:0007669"/>
    <property type="project" value="UniProtKB-KW"/>
</dbReference>
<dbReference type="Gene3D" id="3.90.180.10">
    <property type="entry name" value="Medium-chain alcohol dehydrogenases, catalytic domain"/>
    <property type="match status" value="1"/>
</dbReference>
<dbReference type="PROSITE" id="PS52019">
    <property type="entry name" value="PKS_MFAS_DH"/>
    <property type="match status" value="1"/>
</dbReference>
<reference evidence="17" key="2">
    <citation type="submission" date="2020-11" db="EMBL/GenBank/DDBJ databases">
        <title>The chromosome-scale genome resource for two endophytic Fusarium species: F. culmorum and F. pseudograminearum.</title>
        <authorList>
            <person name="Yuan Z."/>
        </authorList>
    </citation>
    <scope>NUCLEOTIDE SEQUENCE</scope>
    <source>
        <strain evidence="17">Class2-1B</strain>
    </source>
</reference>
<dbReference type="InterPro" id="IPR013120">
    <property type="entry name" value="FAR_NAD-bd"/>
</dbReference>
<dbReference type="Gene3D" id="3.30.559.30">
    <property type="entry name" value="Nonribosomal peptide synthetase, condensation domain"/>
    <property type="match status" value="1"/>
</dbReference>
<keyword evidence="2" id="KW-0596">Phosphopantetheine</keyword>
<feature type="domain" description="Ketosynthase family 3 (KS3)" evidence="14">
    <location>
        <begin position="8"/>
        <end position="439"/>
    </location>
</feature>
<feature type="domain" description="Carrier" evidence="13">
    <location>
        <begin position="2368"/>
        <end position="2445"/>
    </location>
</feature>
<dbReference type="SMART" id="SM00822">
    <property type="entry name" value="PKS_KR"/>
    <property type="match status" value="1"/>
</dbReference>
<dbReference type="InterPro" id="IPR049900">
    <property type="entry name" value="PKS_mFAS_DH"/>
</dbReference>
<dbReference type="InterPro" id="IPR023213">
    <property type="entry name" value="CAT-like_dom_sf"/>
</dbReference>
<dbReference type="Proteomes" id="UP000663297">
    <property type="component" value="Chromosome 3"/>
</dbReference>
<keyword evidence="9" id="KW-0511">Multifunctional enzyme</keyword>
<dbReference type="Gene3D" id="3.40.366.10">
    <property type="entry name" value="Malonyl-Coenzyme A Acyl Carrier Protein, domain 2"/>
    <property type="match status" value="1"/>
</dbReference>
<dbReference type="PROSITE" id="PS50075">
    <property type="entry name" value="CARRIER"/>
    <property type="match status" value="2"/>
</dbReference>
<dbReference type="InterPro" id="IPR036291">
    <property type="entry name" value="NAD(P)-bd_dom_sf"/>
</dbReference>
<dbReference type="GO" id="GO:0004312">
    <property type="term" value="F:fatty acid synthase activity"/>
    <property type="evidence" value="ECO:0007669"/>
    <property type="project" value="TreeGrafter"/>
</dbReference>
<dbReference type="InterPro" id="IPR020845">
    <property type="entry name" value="AMP-binding_CS"/>
</dbReference>
<dbReference type="Pfam" id="PF14765">
    <property type="entry name" value="PS-DH"/>
    <property type="match status" value="1"/>
</dbReference>
<dbReference type="PANTHER" id="PTHR43775:SF20">
    <property type="entry name" value="HYBRID PKS-NRPS SYNTHETASE APDA"/>
    <property type="match status" value="1"/>
</dbReference>
<dbReference type="PROSITE" id="PS00455">
    <property type="entry name" value="AMP_BINDING"/>
    <property type="match status" value="1"/>
</dbReference>
<dbReference type="SUPFAM" id="SSF56801">
    <property type="entry name" value="Acetyl-CoA synthetase-like"/>
    <property type="match status" value="1"/>
</dbReference>
<evidence type="ECO:0000256" key="7">
    <source>
        <dbReference type="ARBA" id="ARBA00022737"/>
    </source>
</evidence>
<dbReference type="CDD" id="cd00833">
    <property type="entry name" value="PKS"/>
    <property type="match status" value="1"/>
</dbReference>
<dbReference type="SUPFAM" id="SSF55048">
    <property type="entry name" value="Probable ACP-binding domain of malonyl-CoA ACP transacylase"/>
    <property type="match status" value="1"/>
</dbReference>
<evidence type="ECO:0000313" key="17">
    <source>
        <dbReference type="EMBL" id="QPC64256.1"/>
    </source>
</evidence>
<dbReference type="Gene3D" id="1.10.1200.10">
    <property type="entry name" value="ACP-like"/>
    <property type="match status" value="2"/>
</dbReference>
<dbReference type="Gene3D" id="3.30.70.3290">
    <property type="match status" value="1"/>
</dbReference>
<dbReference type="InterPro" id="IPR016036">
    <property type="entry name" value="Malonyl_transacylase_ACP-bd"/>
</dbReference>
<dbReference type="SMART" id="SM00825">
    <property type="entry name" value="PKS_KS"/>
    <property type="match status" value="1"/>
</dbReference>
<dbReference type="InterPro" id="IPR042104">
    <property type="entry name" value="PKS_dehydratase_sf"/>
</dbReference>
<evidence type="ECO:0000313" key="16">
    <source>
        <dbReference type="EMBL" id="PTD10448.1"/>
    </source>
</evidence>
<dbReference type="Gene3D" id="3.10.129.110">
    <property type="entry name" value="Polyketide synthase dehydratase"/>
    <property type="match status" value="1"/>
</dbReference>
<dbReference type="GO" id="GO:0031177">
    <property type="term" value="F:phosphopantetheine binding"/>
    <property type="evidence" value="ECO:0007669"/>
    <property type="project" value="InterPro"/>
</dbReference>
<dbReference type="Gene3D" id="3.30.559.10">
    <property type="entry name" value="Chloramphenicol acetyltransferase-like domain"/>
    <property type="match status" value="1"/>
</dbReference>
<dbReference type="Pfam" id="PF00109">
    <property type="entry name" value="ketoacyl-synt"/>
    <property type="match status" value="1"/>
</dbReference>
<dbReference type="OrthoDB" id="329835at2759"/>
<dbReference type="PROSITE" id="PS52004">
    <property type="entry name" value="KS3_2"/>
    <property type="match status" value="1"/>
</dbReference>
<feature type="domain" description="PKS/mFAS DH" evidence="15">
    <location>
        <begin position="934"/>
        <end position="1228"/>
    </location>
</feature>
<dbReference type="InterPro" id="IPR032821">
    <property type="entry name" value="PKS_assoc"/>
</dbReference>
<dbReference type="SMART" id="SM00827">
    <property type="entry name" value="PKS_AT"/>
    <property type="match status" value="1"/>
</dbReference>
<dbReference type="GO" id="GO:0004315">
    <property type="term" value="F:3-oxoacyl-[acyl-carrier-protein] synthase activity"/>
    <property type="evidence" value="ECO:0007669"/>
    <property type="project" value="InterPro"/>
</dbReference>
<dbReference type="Pfam" id="PF00698">
    <property type="entry name" value="Acyl_transf_1"/>
    <property type="match status" value="1"/>
</dbReference>
<evidence type="ECO:0000256" key="10">
    <source>
        <dbReference type="ARBA" id="ARBA00029443"/>
    </source>
</evidence>
<evidence type="ECO:0000256" key="6">
    <source>
        <dbReference type="ARBA" id="ARBA00022679"/>
    </source>
</evidence>
<gene>
    <name evidence="16" type="ORF">FCULG_00007465</name>
    <name evidence="17" type="ORF">HYE67_006487</name>
</gene>
<evidence type="ECO:0000256" key="3">
    <source>
        <dbReference type="ARBA" id="ARBA00022553"/>
    </source>
</evidence>
<dbReference type="InterPro" id="IPR049552">
    <property type="entry name" value="PKS_DH_N"/>
</dbReference>
<keyword evidence="6" id="KW-0808">Transferase</keyword>
<dbReference type="Proteomes" id="UP000241587">
    <property type="component" value="Unassembled WGS sequence"/>
</dbReference>
<evidence type="ECO:0000256" key="4">
    <source>
        <dbReference type="ARBA" id="ARBA00022598"/>
    </source>
</evidence>
<dbReference type="Pfam" id="PF00550">
    <property type="entry name" value="PP-binding"/>
    <property type="match status" value="2"/>
</dbReference>
<accession>A0A2T4H3R3</accession>
<dbReference type="InterPro" id="IPR006162">
    <property type="entry name" value="Ppantetheine_attach_site"/>
</dbReference>
<evidence type="ECO:0000259" key="15">
    <source>
        <dbReference type="PROSITE" id="PS52019"/>
    </source>
</evidence>
<dbReference type="InterPro" id="IPR013217">
    <property type="entry name" value="Methyltransf_12"/>
</dbReference>
<comment type="similarity">
    <text evidence="10">In the C-terminal section; belongs to the NRP synthetase family.</text>
</comment>
<dbReference type="CDD" id="cd05930">
    <property type="entry name" value="A_NRPS"/>
    <property type="match status" value="1"/>
</dbReference>
<evidence type="ECO:0000256" key="9">
    <source>
        <dbReference type="ARBA" id="ARBA00023268"/>
    </source>
</evidence>
<comment type="pathway">
    <text evidence="1">Mycotoxin biosynthesis.</text>
</comment>
<feature type="compositionally biased region" description="Polar residues" evidence="12">
    <location>
        <begin position="2474"/>
        <end position="2495"/>
    </location>
</feature>
<sequence length="3921" mass="431405">MSSQSFSKEPIAIIGTSCRFPGGASTPSKLWDLLIEKKDVQSSIPPERFNVDAFYSSNGDKNGCTDVKKAYLLAEDIRLFDASFFKINPREAEAMDPQQRLLLEAVYEATETAGLPMEDLKGSDTAVYVGCMTGDYHEMLMREPQDMPKYMATGTARSILSNRISYLFDWKGPSMTIDTACSSSLVAVYDAVTALRNGVSRIACAGGVNLILGPEMMISESKLHMLSPTGRSRMWDASANGYARGEGVAAIMMKTLSQALADGDHIEGIIREIGVNSDGRTNGITLPSPDAQKALIRQTYRNAGLDVFKDRCQFFEAHGTGTPAGDPLEARAIHEAFFDNGDIVTEPMYVGSVKTAIGHLEGCAGLAGMIKAIEAVKRGIIPPNQLFETLNPAVKPYTSNLKLPVESQPWPKLTAGFPRRASVNSFGFGGTNVHAIIEHFDNVSSESSVDYIISTPLVLSANSELSLRAQIPQIAQVLENAESEQIESILYTFAHRRSQLPLRTFFSGHDLPSLQEKLKSAMVEDAVIPTSKQDSPLGSAPRILGVFTGQGAQWPTMGRELLKFSPFARQLMASLEESLASLPEPPIWTLAEQIMADKDTSRLGEAAISQPLCTAVQLMVVELLHKAGINFDCVIGHSSGEITAAYAAGFLSLHDAIRVAYFRGVCAKLAGGVNGAPGSMMAVGLSYEEASAFCEENFHGLVDVAASNAPTSTTLSGDKASIEEAKVLLDQQGTFARLLRVDTAYHSHHMHPCAEPYLELLQAANVKALPGSDSCEWYSSVLGERIDVSIHGEALAGEYWVENMINPVLFSVASELVAGAALPCHIALEVGPHPALKGPFNQTYKRATESQLPYQATLSRNVHDVAALSDTLGFIWSHLGKSSVDFNSYTQAFSASTNRALAQGLPPYPWDHTQSFWRESRKSLKYRQRAHPPHPLLGVRSVEDPGDSFRWLNHLRLEDVPWLDGHKVEGQVVLPAAAYLVMAMESARAIDESKEVQLVELSEAHIMSAIQLSQDSQAIETVFNLEVGDHQSSHATATWSLSTPLRDGNWKCNAKGQLRVEFGSTEVASLLPTRVKPIASLTTVDVERFYSSLTSIGLEYTGDFKHLDSIDRQLGFASARARQITPDFSAIIHPALLDTAFQSVFAAYCWPDDGSLQAPFVPTYFRSLRIVNTSQLRHGDELVIDSFLTNTNERELTADMDVFEASNDGPVLQLEGLTCTSLLRPGPSNAKELYTKTEWEVDIASAIAGAEAEEEDTESDLELVDLCERLSYFYLRELNKAVSRDEVSNFDWNHQRIFEWIDHLFPSIQSGNHPTIKKEWSSDSRDWLMQQSSKFPGRIDLQLIRAVGENLPAVVRKQTTMLEHMVKDDMLNRIYKYGLGFERANVYLGRISKQLAHRYPRMNILEIGAGTGGATKGILESLGTTFESYTFTDISTGFFEAAAETFENWSAKMIFKPLNIENDPTEQGFPEGHYDFIIASNVLHATKSLEVTMQNTRKLLKPGGQLLLLEVTSDIVRVKLMMSGLSGWWLGGDDGRRYGPTIPVSQWDSLLKQTGFSGVDKTVNDFVDNEKYMTSVMLSQAIDERVHLLRQPLAVPGDWLSSHSLTIIGGTSQRMASKMMELLAQSSSAPQNLIQCVENFEELASSDIHVRSALVLEDLDDPIFKNLTDDKLRGVQRLMNESRQVLWVSKGCQRDDPFANMSVGMCRSLASEYPHIHLQHVDVEGEISELTSSRLMEAFLQLVYRVSLKSEDIVCSIEAELILRDDKWFIPRVNSDQALNDQLNASKMTLQTNKTVTSDTIEIQQRRNQFVILEPVPSLSLSSSSSLVDITVTHSLLYPFKIGQKSSGYLCHGYTDSEPRTRVLAVSGTNRSKISVPSFFVWDLTTTDGEPAKLLHKTAFAISAEKVLGDVDSGSTVLIHEADGFIGSALRWKAADLGLEVVLTTSDLSKAKSGDVTFVHALAPERALKMVVPKGTKLIVDLSGRDYETTGSPFSRSVSTCTRVVQLHDILGDQPQGIEDPIIHGVRDAMRSTLNLDEVAPVIRITDLTNKPVSIKDYATVIDFSADAAIPAVIQPVEGARLFRSDKTYLLIGFTGGLGKALCRWMVSCGVRHIALTTRNVDSVDKVWLEELRMQGAQVNLVQADVSDKDALTRAYQQIVEQMPPVCAAANAALLLSDRTFSELKVQDFLKVFGPKVKATQNLHDLLKDQKLDFFIMFSSLASVVGNRGQANYAASNLFMSAIAEQRRAQGLAASVMHIGMVLGVGYVSSTGAHEATLRSYNYMAISEADLRNMFFQAILVGQPNSGHGPELITGLNRYSLESDAQKYFWRDNMRFSHHTLEEERQERSSSTKISMSQRLEEAKDAAEILAIVEEEFCTKLERMLQAEAGSIKTSQSLLGLGVDSLIAAEIRSWFFKELDIDTPVLEILNTASISELCSTAVSNLPSVSGQPIESKTEVTKQAIESLDPVPISTEASSALPTDSETFTRPNSTEDATSDDDSLETFTTRPKDLRPKVIRSGPMSFAQERLWFLQEFLQDDTTYSVTMHYRISGPLRLKDLGDALNQVIKRHETLRTAFFIDTETGLPRQAVLEHSPFRLIVRHNSTGCYEYERMQKMPYNLESGDVVRAQIVPNSDDEHDLIFGFHHIALDGFSAQIMVRDLAMAYSGLSLPPKDLGYLDFAIAQKAAKFPTDSIDYWKAEFEEPPPTLPVFDFAETKMRVPLTHYTTRAYERTLPAEMGAKTKAAARDLGVTTFHIHLAALQVVLWDLASTSDVCIGITDANKNDAAFMDVVGFFVNLLPLRLKSRASQTLAGLACEAKTKANQALAHSQIPFDVLLDELKLPRSTMHSPLFQVVLNFKMGSTQKVPLGDCQAQLVTFKDANNPYDLTFDIETYNDGSTSIVVKTQEYLYTQSELGFIVDRYTDVLSLFASESSQTIGQACKPTTSQIQKALSLGRGERIPSPRFETLSHYFNDWVLKQPDALVLKTDDSKTLTYRQLKGLVNQIATKLIDGGVAQGSKVGVYCEPSLYIFALLLAIAKVGGVYVPLDAQNPIKRLQLIVNDCQPDVIVIDNSTQDSVIELETTAKFFNVYSIDPDSSDAPEIENRAQGSGMGYIYYTSGTTGVPKGVALTHTNLVHHIKSCIQFTSMRRCTMLQQAPLGFDMSLTQMSLVAMLGGTLIVASSDTRKDPMQIAQLMLAEKVTHTFMTPTLALAVIHHGYEYLSQCVDWEFALLSGEAVRAHVPPEFKRLGLKNLSLYDGYGPTEITINSSCGLNELDENTPHDTRNPSIGLTLPNYSCYILDENMQPVRPGFAGELVVGGCGIAMGYLNREDLTQARFLPDPFASAEDISRGWTRMYRTGDKARILPDGRIIFLGRIAGDSQIKLRGFRIELEDVANTIVKASMGVISEAAVSLRQGENGDGDSAFLVAFAIISEAHCPPDIKTYLKNLLKELFLPRYMIPARIVPIDKLPMNASGKLDQYALDALPIPLDDHVKVSQPLSETQEALKLGWLKALPPVAADATIGPDTDFFAAGGNSLRIVSLREYVSRVFGVTVSVFDLFQSSTLSEMAAKIDSSTGASDTEPIDWESETRVGSTTSIVKSAVSQKPDGLQVALTGSTGFLGLAILKSLLADKRVAKVHCLAIRSLAKQDPIFASSRVACYQGDLALPCLGLPQDQFVALAQSFDRIIHNGADVSFLKRFQSLKRPNVEATRKLARIAMDRCIPFHFVSTGGVVNLTGLDGLPEVSVSEYKPPVDGSYGYIASKWASERILESCAEKGLPVWIHRPSNITGQNAPSHDLMQNIFRYSAETSSLPNLSGWKGYFDFVPVEDVAHGIVNSATETREPELVYRHHCGAKKIAVDNLKDHFETEQGKTMDIVSVKEWLKRAKNAGLDPLTATLVEKTLGQGEGIVPWLRTGSS</sequence>
<dbReference type="SUPFAM" id="SSF52777">
    <property type="entry name" value="CoA-dependent acyltransferases"/>
    <property type="match status" value="2"/>
</dbReference>
<dbReference type="GO" id="GO:0008168">
    <property type="term" value="F:methyltransferase activity"/>
    <property type="evidence" value="ECO:0007669"/>
    <property type="project" value="UniProtKB-KW"/>
</dbReference>
<dbReference type="PROSITE" id="PS00012">
    <property type="entry name" value="PHOSPHOPANTETHEINE"/>
    <property type="match status" value="1"/>
</dbReference>
<dbReference type="GO" id="GO:0016874">
    <property type="term" value="F:ligase activity"/>
    <property type="evidence" value="ECO:0007669"/>
    <property type="project" value="UniProtKB-KW"/>
</dbReference>
<dbReference type="InterPro" id="IPR036736">
    <property type="entry name" value="ACP-like_sf"/>
</dbReference>
<dbReference type="EMBL" id="PVEM01000003">
    <property type="protein sequence ID" value="PTD10448.1"/>
    <property type="molecule type" value="Genomic_DNA"/>
</dbReference>
<dbReference type="Pfam" id="PF21089">
    <property type="entry name" value="PKS_DH_N"/>
    <property type="match status" value="1"/>
</dbReference>
<keyword evidence="5" id="KW-0489">Methyltransferase</keyword>
<keyword evidence="3" id="KW-0597">Phosphoprotein</keyword>
<proteinExistence type="inferred from homology"/>
<dbReference type="CDD" id="cd19532">
    <property type="entry name" value="C_PKS-NRPS"/>
    <property type="match status" value="1"/>
</dbReference>
<dbReference type="Pfam" id="PF08659">
    <property type="entry name" value="KR"/>
    <property type="match status" value="1"/>
</dbReference>
<feature type="active site" description="Proton acceptor; for dehydratase activity" evidence="11">
    <location>
        <position position="966"/>
    </location>
</feature>
<dbReference type="Pfam" id="PF08242">
    <property type="entry name" value="Methyltransf_12"/>
    <property type="match status" value="1"/>
</dbReference>
<evidence type="ECO:0000256" key="1">
    <source>
        <dbReference type="ARBA" id="ARBA00004685"/>
    </source>
</evidence>
<dbReference type="Gene3D" id="3.40.50.12780">
    <property type="entry name" value="N-terminal domain of ligase-like"/>
    <property type="match status" value="1"/>
</dbReference>
<dbReference type="InterPro" id="IPR042099">
    <property type="entry name" value="ANL_N_sf"/>
</dbReference>
<feature type="region of interest" description="N-terminal hotdog fold" evidence="11">
    <location>
        <begin position="934"/>
        <end position="1065"/>
    </location>
</feature>
<dbReference type="InterPro" id="IPR029063">
    <property type="entry name" value="SAM-dependent_MTases_sf"/>
</dbReference>
<dbReference type="SMART" id="SM00826">
    <property type="entry name" value="PKS_DH"/>
    <property type="match status" value="1"/>
</dbReference>
<evidence type="ECO:0000256" key="12">
    <source>
        <dbReference type="SAM" id="MobiDB-lite"/>
    </source>
</evidence>
<evidence type="ECO:0000256" key="2">
    <source>
        <dbReference type="ARBA" id="ARBA00022450"/>
    </source>
</evidence>
<dbReference type="PROSITE" id="PS00606">
    <property type="entry name" value="KS3_1"/>
    <property type="match status" value="1"/>
</dbReference>
<dbReference type="InterPro" id="IPR001227">
    <property type="entry name" value="Ac_transferase_dom_sf"/>
</dbReference>
<dbReference type="InterPro" id="IPR050091">
    <property type="entry name" value="PKS_NRPS_Biosynth_Enz"/>
</dbReference>
<dbReference type="Pfam" id="PF00668">
    <property type="entry name" value="Condensation"/>
    <property type="match status" value="1"/>
</dbReference>
<dbReference type="InterPro" id="IPR009081">
    <property type="entry name" value="PP-bd_ACP"/>
</dbReference>
<organism evidence="16 18">
    <name type="scientific">Fusarium culmorum</name>
    <dbReference type="NCBI Taxonomy" id="5516"/>
    <lineage>
        <taxon>Eukaryota</taxon>
        <taxon>Fungi</taxon>
        <taxon>Dikarya</taxon>
        <taxon>Ascomycota</taxon>
        <taxon>Pezizomycotina</taxon>
        <taxon>Sordariomycetes</taxon>
        <taxon>Hypocreomycetidae</taxon>
        <taxon>Hypocreales</taxon>
        <taxon>Nectriaceae</taxon>
        <taxon>Fusarium</taxon>
    </lineage>
</organism>
<dbReference type="SMART" id="SM00823">
    <property type="entry name" value="PKS_PP"/>
    <property type="match status" value="2"/>
</dbReference>
<dbReference type="GO" id="GO:0006633">
    <property type="term" value="P:fatty acid biosynthetic process"/>
    <property type="evidence" value="ECO:0007669"/>
    <property type="project" value="InterPro"/>
</dbReference>
<keyword evidence="7" id="KW-0677">Repeat</keyword>
<dbReference type="NCBIfam" id="TIGR01733">
    <property type="entry name" value="AA-adenyl-dom"/>
    <property type="match status" value="1"/>
</dbReference>
<feature type="domain" description="Carrier" evidence="13">
    <location>
        <begin position="3499"/>
        <end position="3578"/>
    </location>
</feature>